<dbReference type="Proteomes" id="UP000324176">
    <property type="component" value="Unassembled WGS sequence"/>
</dbReference>
<evidence type="ECO:0000313" key="2">
    <source>
        <dbReference type="Proteomes" id="UP000324176"/>
    </source>
</evidence>
<proteinExistence type="predicted"/>
<dbReference type="EMBL" id="VNHT01000003">
    <property type="protein sequence ID" value="TYP93282.1"/>
    <property type="molecule type" value="Genomic_DNA"/>
</dbReference>
<accession>A0A5D3YI82</accession>
<sequence length="52" mass="5937">MSMRIATYAMGFHDFHVAYVQRLNRVADVFVPLLALIQQEQAARNTEGDLID</sequence>
<name>A0A5D3YI82_9PROT</name>
<dbReference type="RefSeq" id="WP_187426867.1">
    <property type="nucleotide sequence ID" value="NZ_VNHT01000003.1"/>
</dbReference>
<gene>
    <name evidence="1" type="ORF">BCL69_100392</name>
</gene>
<dbReference type="AlphaFoldDB" id="A0A5D3YI82"/>
<organism evidence="1 2">
    <name type="scientific">Nitrosomonas communis</name>
    <dbReference type="NCBI Taxonomy" id="44574"/>
    <lineage>
        <taxon>Bacteria</taxon>
        <taxon>Pseudomonadati</taxon>
        <taxon>Pseudomonadota</taxon>
        <taxon>Betaproteobacteria</taxon>
        <taxon>Nitrosomonadales</taxon>
        <taxon>Nitrosomonadaceae</taxon>
        <taxon>Nitrosomonas</taxon>
    </lineage>
</organism>
<evidence type="ECO:0000313" key="1">
    <source>
        <dbReference type="EMBL" id="TYP93282.1"/>
    </source>
</evidence>
<reference evidence="1 2" key="1">
    <citation type="submission" date="2019-07" db="EMBL/GenBank/DDBJ databases">
        <title>Active sludge and wastewater microbial communities from Klosterneuburg, Austria.</title>
        <authorList>
            <person name="Wagner M."/>
        </authorList>
    </citation>
    <scope>NUCLEOTIDE SEQUENCE [LARGE SCALE GENOMIC DNA]</scope>
    <source>
        <strain evidence="1 2">Nm2</strain>
    </source>
</reference>
<protein>
    <submittedName>
        <fullName evidence="1">Uncharacterized protein</fullName>
    </submittedName>
</protein>
<comment type="caution">
    <text evidence="1">The sequence shown here is derived from an EMBL/GenBank/DDBJ whole genome shotgun (WGS) entry which is preliminary data.</text>
</comment>